<evidence type="ECO:0000313" key="1">
    <source>
        <dbReference type="Proteomes" id="UP000046392"/>
    </source>
</evidence>
<dbReference type="AlphaFoldDB" id="A0A0N5CGA4"/>
<dbReference type="WBParaSite" id="SPAL_0001688300.1">
    <property type="protein sequence ID" value="SPAL_0001688300.1"/>
    <property type="gene ID" value="SPAL_0001688300"/>
</dbReference>
<evidence type="ECO:0000313" key="2">
    <source>
        <dbReference type="WBParaSite" id="SPAL_0001688300.1"/>
    </source>
</evidence>
<sequence length="125" mass="14752">MNDNYDAEFQGTPRCRFEDKEKKEEVTVQIYVEHSSTTFPKKTGKCNQILRVSNRFAHATLVTNAIYLIYSYGSSNIKFRRDIPKDCYNVRHFNATSARFFCYLTDLDPLLNGRRILVRKNSRRK</sequence>
<accession>A0A0N5CGA4</accession>
<reference evidence="2" key="1">
    <citation type="submission" date="2017-02" db="UniProtKB">
        <authorList>
            <consortium name="WormBaseParasite"/>
        </authorList>
    </citation>
    <scope>IDENTIFICATION</scope>
</reference>
<dbReference type="Proteomes" id="UP000046392">
    <property type="component" value="Unplaced"/>
</dbReference>
<proteinExistence type="predicted"/>
<keyword evidence="1" id="KW-1185">Reference proteome</keyword>
<organism evidence="1 2">
    <name type="scientific">Strongyloides papillosus</name>
    <name type="common">Intestinal threadworm</name>
    <dbReference type="NCBI Taxonomy" id="174720"/>
    <lineage>
        <taxon>Eukaryota</taxon>
        <taxon>Metazoa</taxon>
        <taxon>Ecdysozoa</taxon>
        <taxon>Nematoda</taxon>
        <taxon>Chromadorea</taxon>
        <taxon>Rhabditida</taxon>
        <taxon>Tylenchina</taxon>
        <taxon>Panagrolaimomorpha</taxon>
        <taxon>Strongyloidoidea</taxon>
        <taxon>Strongyloididae</taxon>
        <taxon>Strongyloides</taxon>
    </lineage>
</organism>
<protein>
    <submittedName>
        <fullName evidence="2">Uncharacterized protein</fullName>
    </submittedName>
</protein>
<name>A0A0N5CGA4_STREA</name>